<dbReference type="Pfam" id="PF04000">
    <property type="entry name" value="Sas10_Utp3"/>
    <property type="match status" value="1"/>
</dbReference>
<name>A0A5M3N351_CONPW</name>
<dbReference type="OrthoDB" id="203440at2759"/>
<feature type="compositionally biased region" description="Polar residues" evidence="1">
    <location>
        <begin position="189"/>
        <end position="205"/>
    </location>
</feature>
<dbReference type="Proteomes" id="UP000053558">
    <property type="component" value="Unassembled WGS sequence"/>
</dbReference>
<gene>
    <name evidence="2" type="ORF">CONPUDRAFT_150264</name>
</gene>
<organism evidence="2 3">
    <name type="scientific">Coniophora puteana (strain RWD-64-598)</name>
    <name type="common">Brown rot fungus</name>
    <dbReference type="NCBI Taxonomy" id="741705"/>
    <lineage>
        <taxon>Eukaryota</taxon>
        <taxon>Fungi</taxon>
        <taxon>Dikarya</taxon>
        <taxon>Basidiomycota</taxon>
        <taxon>Agaricomycotina</taxon>
        <taxon>Agaricomycetes</taxon>
        <taxon>Agaricomycetidae</taxon>
        <taxon>Boletales</taxon>
        <taxon>Coniophorineae</taxon>
        <taxon>Coniophoraceae</taxon>
        <taxon>Coniophora</taxon>
    </lineage>
</organism>
<feature type="compositionally biased region" description="Basic and acidic residues" evidence="1">
    <location>
        <begin position="294"/>
        <end position="312"/>
    </location>
</feature>
<keyword evidence="3" id="KW-1185">Reference proteome</keyword>
<comment type="caution">
    <text evidence="2">The sequence shown here is derived from an EMBL/GenBank/DDBJ whole genome shotgun (WGS) entry which is preliminary data.</text>
</comment>
<feature type="compositionally biased region" description="Acidic residues" evidence="1">
    <location>
        <begin position="137"/>
        <end position="153"/>
    </location>
</feature>
<dbReference type="PANTHER" id="PTHR13237">
    <property type="entry name" value="SOMETHING ABOUT SILENCING PROTEIN 10-RELATED"/>
    <property type="match status" value="1"/>
</dbReference>
<dbReference type="GeneID" id="19202668"/>
<dbReference type="KEGG" id="cput:CONPUDRAFT_150264"/>
<dbReference type="AlphaFoldDB" id="A0A5M3N351"/>
<feature type="region of interest" description="Disordered" evidence="1">
    <location>
        <begin position="294"/>
        <end position="344"/>
    </location>
</feature>
<dbReference type="GO" id="GO:0000462">
    <property type="term" value="P:maturation of SSU-rRNA from tricistronic rRNA transcript (SSU-rRNA, 5.8S rRNA, LSU-rRNA)"/>
    <property type="evidence" value="ECO:0007669"/>
    <property type="project" value="TreeGrafter"/>
</dbReference>
<reference evidence="3" key="1">
    <citation type="journal article" date="2012" name="Science">
        <title>The Paleozoic origin of enzymatic lignin decomposition reconstructed from 31 fungal genomes.</title>
        <authorList>
            <person name="Floudas D."/>
            <person name="Binder M."/>
            <person name="Riley R."/>
            <person name="Barry K."/>
            <person name="Blanchette R.A."/>
            <person name="Henrissat B."/>
            <person name="Martinez A.T."/>
            <person name="Otillar R."/>
            <person name="Spatafora J.W."/>
            <person name="Yadav J.S."/>
            <person name="Aerts A."/>
            <person name="Benoit I."/>
            <person name="Boyd A."/>
            <person name="Carlson A."/>
            <person name="Copeland A."/>
            <person name="Coutinho P.M."/>
            <person name="de Vries R.P."/>
            <person name="Ferreira P."/>
            <person name="Findley K."/>
            <person name="Foster B."/>
            <person name="Gaskell J."/>
            <person name="Glotzer D."/>
            <person name="Gorecki P."/>
            <person name="Heitman J."/>
            <person name="Hesse C."/>
            <person name="Hori C."/>
            <person name="Igarashi K."/>
            <person name="Jurgens J.A."/>
            <person name="Kallen N."/>
            <person name="Kersten P."/>
            <person name="Kohler A."/>
            <person name="Kuees U."/>
            <person name="Kumar T.K.A."/>
            <person name="Kuo A."/>
            <person name="LaButti K."/>
            <person name="Larrondo L.F."/>
            <person name="Lindquist E."/>
            <person name="Ling A."/>
            <person name="Lombard V."/>
            <person name="Lucas S."/>
            <person name="Lundell T."/>
            <person name="Martin R."/>
            <person name="McLaughlin D.J."/>
            <person name="Morgenstern I."/>
            <person name="Morin E."/>
            <person name="Murat C."/>
            <person name="Nagy L.G."/>
            <person name="Nolan M."/>
            <person name="Ohm R.A."/>
            <person name="Patyshakuliyeva A."/>
            <person name="Rokas A."/>
            <person name="Ruiz-Duenas F.J."/>
            <person name="Sabat G."/>
            <person name="Salamov A."/>
            <person name="Samejima M."/>
            <person name="Schmutz J."/>
            <person name="Slot J.C."/>
            <person name="St John F."/>
            <person name="Stenlid J."/>
            <person name="Sun H."/>
            <person name="Sun S."/>
            <person name="Syed K."/>
            <person name="Tsang A."/>
            <person name="Wiebenga A."/>
            <person name="Young D."/>
            <person name="Pisabarro A."/>
            <person name="Eastwood D.C."/>
            <person name="Martin F."/>
            <person name="Cullen D."/>
            <person name="Grigoriev I.V."/>
            <person name="Hibbett D.S."/>
        </authorList>
    </citation>
    <scope>NUCLEOTIDE SEQUENCE [LARGE SCALE GENOMIC DNA]</scope>
    <source>
        <strain evidence="3">RWD-64-598 SS2</strain>
    </source>
</reference>
<dbReference type="RefSeq" id="XP_007764937.1">
    <property type="nucleotide sequence ID" value="XM_007766747.1"/>
</dbReference>
<dbReference type="GO" id="GO:0032040">
    <property type="term" value="C:small-subunit processome"/>
    <property type="evidence" value="ECO:0007669"/>
    <property type="project" value="TreeGrafter"/>
</dbReference>
<feature type="compositionally biased region" description="Basic residues" evidence="1">
    <location>
        <begin position="335"/>
        <end position="344"/>
    </location>
</feature>
<evidence type="ECO:0008006" key="4">
    <source>
        <dbReference type="Google" id="ProtNLM"/>
    </source>
</evidence>
<sequence>MASVRSSIQTLREKHATTEELDTKDGISLLSLKHHLLLSYLNSLVLVSARHAIGDSLSERSLPSLPFSSAERDQRGSGAGDLVDSMIEGRVALEKIKVLESRMRYQIEKLVRLSSEQSSKDLANDPLAFKPNPQNLVDEEDAEEDEYADDADKDQDGIYRPPKLAPMPYVEPTSKRSDRKPVPKALSSLIYSQDPSRPFVESSSGLGALQSDRRRELDRMREYEEENFTRLVMKKKDAKKRARDEANVALGGGAQGNNRRRGRGLEDEFADVLTAVGRTRTGVLGDGYEELRQRGRKADVLSRARTRPREEIGGAGDDGPIARKKTRFEKQRVALSKRARAKRP</sequence>
<dbReference type="PANTHER" id="PTHR13237:SF9">
    <property type="entry name" value="NEUROGUIDIN"/>
    <property type="match status" value="1"/>
</dbReference>
<feature type="region of interest" description="Disordered" evidence="1">
    <location>
        <begin position="235"/>
        <end position="265"/>
    </location>
</feature>
<evidence type="ECO:0000256" key="1">
    <source>
        <dbReference type="SAM" id="MobiDB-lite"/>
    </source>
</evidence>
<evidence type="ECO:0000313" key="2">
    <source>
        <dbReference type="EMBL" id="EIW85454.1"/>
    </source>
</evidence>
<evidence type="ECO:0000313" key="3">
    <source>
        <dbReference type="Proteomes" id="UP000053558"/>
    </source>
</evidence>
<proteinExistence type="predicted"/>
<dbReference type="InterPro" id="IPR007146">
    <property type="entry name" value="Sas10/Utp3/C1D"/>
</dbReference>
<dbReference type="OMA" id="PVHYNET"/>
<protein>
    <recommendedName>
        <fullName evidence="4">Neuroguidin</fullName>
    </recommendedName>
</protein>
<accession>A0A5M3N351</accession>
<feature type="region of interest" description="Disordered" evidence="1">
    <location>
        <begin position="122"/>
        <end position="217"/>
    </location>
</feature>
<dbReference type="EMBL" id="JH711574">
    <property type="protein sequence ID" value="EIW85454.1"/>
    <property type="molecule type" value="Genomic_DNA"/>
</dbReference>